<keyword evidence="3" id="KW-1185">Reference proteome</keyword>
<evidence type="ECO:0000313" key="2">
    <source>
        <dbReference type="EMBL" id="KAA1101940.1"/>
    </source>
</evidence>
<sequence length="101" mass="11057">MTAFLLRLSDEHSNTTPPPKRSLPFLEDSPLDLEYKSSPSSPSSLSLLPSASSAPSSPPWSRQSSTCPKLLSDLPSCTMATEDSSYHPNTKNFFFFLDACE</sequence>
<accession>A0A5B0PMN2</accession>
<dbReference type="EMBL" id="VSWC01000053">
    <property type="protein sequence ID" value="KAA1101940.1"/>
    <property type="molecule type" value="Genomic_DNA"/>
</dbReference>
<gene>
    <name evidence="2" type="ORF">PGT21_033960</name>
</gene>
<evidence type="ECO:0000256" key="1">
    <source>
        <dbReference type="SAM" id="MobiDB-lite"/>
    </source>
</evidence>
<feature type="compositionally biased region" description="Low complexity" evidence="1">
    <location>
        <begin position="37"/>
        <end position="55"/>
    </location>
</feature>
<protein>
    <submittedName>
        <fullName evidence="2">Uncharacterized protein</fullName>
    </submittedName>
</protein>
<feature type="region of interest" description="Disordered" evidence="1">
    <location>
        <begin position="1"/>
        <end position="67"/>
    </location>
</feature>
<reference evidence="2 3" key="1">
    <citation type="submission" date="2019-05" db="EMBL/GenBank/DDBJ databases">
        <title>Emergence of the Ug99 lineage of the wheat stem rust pathogen through somatic hybridization.</title>
        <authorList>
            <person name="Li F."/>
            <person name="Upadhyaya N.M."/>
            <person name="Sperschneider J."/>
            <person name="Matny O."/>
            <person name="Nguyen-Phuc H."/>
            <person name="Mago R."/>
            <person name="Raley C."/>
            <person name="Miller M.E."/>
            <person name="Silverstein K.A.T."/>
            <person name="Henningsen E."/>
            <person name="Hirsch C.D."/>
            <person name="Visser B."/>
            <person name="Pretorius Z.A."/>
            <person name="Steffenson B.J."/>
            <person name="Schwessinger B."/>
            <person name="Dodds P.N."/>
            <person name="Figueroa M."/>
        </authorList>
    </citation>
    <scope>NUCLEOTIDE SEQUENCE [LARGE SCALE GENOMIC DNA]</scope>
    <source>
        <strain evidence="2">21-0</strain>
    </source>
</reference>
<comment type="caution">
    <text evidence="2">The sequence shown here is derived from an EMBL/GenBank/DDBJ whole genome shotgun (WGS) entry which is preliminary data.</text>
</comment>
<name>A0A5B0PMN2_PUCGR</name>
<dbReference type="AlphaFoldDB" id="A0A5B0PMN2"/>
<proteinExistence type="predicted"/>
<evidence type="ECO:0000313" key="3">
    <source>
        <dbReference type="Proteomes" id="UP000324748"/>
    </source>
</evidence>
<organism evidence="2 3">
    <name type="scientific">Puccinia graminis f. sp. tritici</name>
    <dbReference type="NCBI Taxonomy" id="56615"/>
    <lineage>
        <taxon>Eukaryota</taxon>
        <taxon>Fungi</taxon>
        <taxon>Dikarya</taxon>
        <taxon>Basidiomycota</taxon>
        <taxon>Pucciniomycotina</taxon>
        <taxon>Pucciniomycetes</taxon>
        <taxon>Pucciniales</taxon>
        <taxon>Pucciniaceae</taxon>
        <taxon>Puccinia</taxon>
    </lineage>
</organism>
<dbReference type="Proteomes" id="UP000324748">
    <property type="component" value="Unassembled WGS sequence"/>
</dbReference>